<evidence type="ECO:0000313" key="1">
    <source>
        <dbReference type="EMBL" id="GGF89483.1"/>
    </source>
</evidence>
<dbReference type="AlphaFoldDB" id="A0A917FMA4"/>
<proteinExistence type="predicted"/>
<keyword evidence="2" id="KW-1185">Reference proteome</keyword>
<comment type="caution">
    <text evidence="1">The sequence shown here is derived from an EMBL/GenBank/DDBJ whole genome shotgun (WGS) entry which is preliminary data.</text>
</comment>
<organism evidence="1 2">
    <name type="scientific">Azorhizobium oxalatiphilum</name>
    <dbReference type="NCBI Taxonomy" id="980631"/>
    <lineage>
        <taxon>Bacteria</taxon>
        <taxon>Pseudomonadati</taxon>
        <taxon>Pseudomonadota</taxon>
        <taxon>Alphaproteobacteria</taxon>
        <taxon>Hyphomicrobiales</taxon>
        <taxon>Xanthobacteraceae</taxon>
        <taxon>Azorhizobium</taxon>
    </lineage>
</organism>
<reference evidence="1" key="2">
    <citation type="submission" date="2020-09" db="EMBL/GenBank/DDBJ databases">
        <authorList>
            <person name="Sun Q."/>
            <person name="Sedlacek I."/>
        </authorList>
    </citation>
    <scope>NUCLEOTIDE SEQUENCE</scope>
    <source>
        <strain evidence="1">CCM 7897</strain>
    </source>
</reference>
<dbReference type="Proteomes" id="UP000606044">
    <property type="component" value="Unassembled WGS sequence"/>
</dbReference>
<dbReference type="RefSeq" id="WP_188584256.1">
    <property type="nucleotide sequence ID" value="NZ_BMCT01000015.1"/>
</dbReference>
<dbReference type="EMBL" id="BMCT01000015">
    <property type="protein sequence ID" value="GGF89483.1"/>
    <property type="molecule type" value="Genomic_DNA"/>
</dbReference>
<name>A0A917FMA4_9HYPH</name>
<reference evidence="1" key="1">
    <citation type="journal article" date="2014" name="Int. J. Syst. Evol. Microbiol.">
        <title>Complete genome sequence of Corynebacterium casei LMG S-19264T (=DSM 44701T), isolated from a smear-ripened cheese.</title>
        <authorList>
            <consortium name="US DOE Joint Genome Institute (JGI-PGF)"/>
            <person name="Walter F."/>
            <person name="Albersmeier A."/>
            <person name="Kalinowski J."/>
            <person name="Ruckert C."/>
        </authorList>
    </citation>
    <scope>NUCLEOTIDE SEQUENCE</scope>
    <source>
        <strain evidence="1">CCM 7897</strain>
    </source>
</reference>
<evidence type="ECO:0000313" key="2">
    <source>
        <dbReference type="Proteomes" id="UP000606044"/>
    </source>
</evidence>
<sequence length="775" mass="86869">MKDELPKPEAILEELADKVAAQIELLAPVAFDGAFREMTRYHRFLLALGASRDPNGAAFNFAEIAGNAWNAPHKEWIRQYRRLFERAADKLVDDSHFVRSLAYVSGRLMPGPGDPELSPNVVRAILDLGPLLVGRLEAWVTKRTTVETRQGQAAEPRLALAGSDAKAYESVVPEIVGAWESLLHCPPSMYSWRERSELTDVERWAAFRASWPFLWQHLTNTAYCLATAVWNEDETGAALFREALVRWVHAVDHRLDDRAELRHRRLLFPSILDLNWPEASAKAAPLGYDYMPPPTPDQLFASVVLGAHDDTVLLTSALLLFWTINEKQASDIGARTARALLSREASDDDHRHAGRQPLSFRSLFLDLLRLETTGERYRNGSYAADLDHSVAVLDNMTERRVVPGRVFTPSTLHGRDGLLLSDLVILLAHVPDEGDDGLKERITALAHEEEVLPKGDGSLRDILHQLGRFQSTLEQQFPALDRGTQLLSPDRDPERSKARLRNIVSEVSNAIGEKRRHRLQARPADPAKLERLRSAIEEALLTSEVETPFFRGVEVGRAAESDGAQWRDMTFSGIGKAQLTEPPMESPSSNFDEMLVSGAREMAGRYAWAAFCQRPRIEAAVAGRAEEEAFWRDLRPLVQQVGPEPVLVISRNAEGRALRRFLYAPAADRPGLTIEQRPRASRRASYIATVEGVDVFGADFRSGEAWLFSATSLREVRYAETTPPDRHAELTFELGEEMKGTLRVRVRQAFKWADTPTFELKAPDLTATGKMEDPR</sequence>
<protein>
    <submittedName>
        <fullName evidence="1">Uncharacterized protein</fullName>
    </submittedName>
</protein>
<accession>A0A917FMA4</accession>
<gene>
    <name evidence="1" type="ORF">GCM10007301_56750</name>
</gene>